<dbReference type="PROSITE" id="PS01228">
    <property type="entry name" value="COF_1"/>
    <property type="match status" value="1"/>
</dbReference>
<keyword evidence="1" id="KW-0378">Hydrolase</keyword>
<dbReference type="InterPro" id="IPR006379">
    <property type="entry name" value="HAD-SF_hydro_IIB"/>
</dbReference>
<dbReference type="GO" id="GO:0005829">
    <property type="term" value="C:cytosol"/>
    <property type="evidence" value="ECO:0007669"/>
    <property type="project" value="TreeGrafter"/>
</dbReference>
<keyword evidence="2" id="KW-1185">Reference proteome</keyword>
<gene>
    <name evidence="1" type="ORF">FTV88_0704</name>
</gene>
<dbReference type="InterPro" id="IPR036412">
    <property type="entry name" value="HAD-like_sf"/>
</dbReference>
<dbReference type="GO" id="GO:0016791">
    <property type="term" value="F:phosphatase activity"/>
    <property type="evidence" value="ECO:0007669"/>
    <property type="project" value="TreeGrafter"/>
</dbReference>
<dbReference type="NCBIfam" id="TIGR01484">
    <property type="entry name" value="HAD-SF-IIB"/>
    <property type="match status" value="1"/>
</dbReference>
<protein>
    <submittedName>
        <fullName evidence="1">Cof-type HAD-IIB family hydrolase</fullName>
    </submittedName>
</protein>
<dbReference type="AlphaFoldDB" id="A0A5Q2N0S3"/>
<dbReference type="GO" id="GO:0000287">
    <property type="term" value="F:magnesium ion binding"/>
    <property type="evidence" value="ECO:0007669"/>
    <property type="project" value="TreeGrafter"/>
</dbReference>
<dbReference type="Gene3D" id="3.30.1240.10">
    <property type="match status" value="1"/>
</dbReference>
<dbReference type="PANTHER" id="PTHR10000">
    <property type="entry name" value="PHOSPHOSERINE PHOSPHATASE"/>
    <property type="match status" value="1"/>
</dbReference>
<dbReference type="KEGG" id="hcv:FTV88_0704"/>
<dbReference type="Pfam" id="PF08282">
    <property type="entry name" value="Hydrolase_3"/>
    <property type="match status" value="1"/>
</dbReference>
<dbReference type="SUPFAM" id="SSF56784">
    <property type="entry name" value="HAD-like"/>
    <property type="match status" value="1"/>
</dbReference>
<dbReference type="SFLD" id="SFLDG01140">
    <property type="entry name" value="C2.B:_Phosphomannomutase_and_P"/>
    <property type="match status" value="1"/>
</dbReference>
<dbReference type="PANTHER" id="PTHR10000:SF8">
    <property type="entry name" value="HAD SUPERFAMILY HYDROLASE-LIKE, TYPE 3"/>
    <property type="match status" value="1"/>
</dbReference>
<evidence type="ECO:0000313" key="1">
    <source>
        <dbReference type="EMBL" id="QGG46882.1"/>
    </source>
</evidence>
<dbReference type="SFLD" id="SFLDS00003">
    <property type="entry name" value="Haloacid_Dehalogenase"/>
    <property type="match status" value="1"/>
</dbReference>
<reference evidence="2" key="1">
    <citation type="submission" date="2019-11" db="EMBL/GenBank/DDBJ databases">
        <title>Genome sequence of Heliorestis convoluta strain HH, an alkaliphilic and minimalistic phototrophic bacterium from a soda lake in Egypt.</title>
        <authorList>
            <person name="Dewey E.D."/>
            <person name="Stokes L.M."/>
            <person name="Burchell B.M."/>
            <person name="Shaffer K.N."/>
            <person name="Huntington A.M."/>
            <person name="Baker J.M."/>
            <person name="Nadendla S."/>
            <person name="Giglio M.G."/>
            <person name="Touchman J.W."/>
            <person name="Blankenship R.E."/>
            <person name="Madigan M.T."/>
            <person name="Sattley W.M."/>
        </authorList>
    </citation>
    <scope>NUCLEOTIDE SEQUENCE [LARGE SCALE GENOMIC DNA]</scope>
    <source>
        <strain evidence="2">HH</strain>
    </source>
</reference>
<name>A0A5Q2N0S3_9FIRM</name>
<organism evidence="1 2">
    <name type="scientific">Heliorestis convoluta</name>
    <dbReference type="NCBI Taxonomy" id="356322"/>
    <lineage>
        <taxon>Bacteria</taxon>
        <taxon>Bacillati</taxon>
        <taxon>Bacillota</taxon>
        <taxon>Clostridia</taxon>
        <taxon>Eubacteriales</taxon>
        <taxon>Heliobacteriaceae</taxon>
        <taxon>Heliorestis</taxon>
    </lineage>
</organism>
<evidence type="ECO:0000313" key="2">
    <source>
        <dbReference type="Proteomes" id="UP000366051"/>
    </source>
</evidence>
<dbReference type="Proteomes" id="UP000366051">
    <property type="component" value="Chromosome"/>
</dbReference>
<dbReference type="CDD" id="cd07516">
    <property type="entry name" value="HAD_Pase"/>
    <property type="match status" value="1"/>
</dbReference>
<dbReference type="InterPro" id="IPR000150">
    <property type="entry name" value="Cof"/>
</dbReference>
<dbReference type="Gene3D" id="3.40.50.1000">
    <property type="entry name" value="HAD superfamily/HAD-like"/>
    <property type="match status" value="1"/>
</dbReference>
<dbReference type="EMBL" id="CP045875">
    <property type="protein sequence ID" value="QGG46882.1"/>
    <property type="molecule type" value="Genomic_DNA"/>
</dbReference>
<sequence length="274" mass="30947">MRRIQLVALDLDGTLLNEKREIPLSLVERIEDLQARGIHFVVATGRLYPAALPYARQLALKGPLIACNGAMIRDTKDDRTLHHLTLDRGQGREILKELQKEKEDILRFSFFGDQVVTDTPHLFTEKYEKALGLSFSYVNNLHDHMEECFLQDHHPTMIVLMTESSVTARITDKIFQRFGDQVFVTNSHDYFTEVLHPMATKGQALAQVASMLGLSQGAVMAIGDNRNDLSMIEWAGTGVYVGNAPAGLHERANYVTKEYQSWGVLEALDKFFPE</sequence>
<accession>A0A5Q2N0S3</accession>
<proteinExistence type="predicted"/>
<dbReference type="NCBIfam" id="TIGR00099">
    <property type="entry name" value="Cof-subfamily"/>
    <property type="match status" value="1"/>
</dbReference>
<dbReference type="RefSeq" id="WP_162007876.1">
    <property type="nucleotide sequence ID" value="NZ_CP045875.1"/>
</dbReference>
<dbReference type="InterPro" id="IPR023214">
    <property type="entry name" value="HAD_sf"/>
</dbReference>